<keyword evidence="2" id="KW-1185">Reference proteome</keyword>
<evidence type="ECO:0000313" key="2">
    <source>
        <dbReference type="Proteomes" id="UP000694415"/>
    </source>
</evidence>
<name>A0A8C6IIA9_MUSSI</name>
<accession>A0A8C6IIA9</accession>
<proteinExistence type="predicted"/>
<protein>
    <submittedName>
        <fullName evidence="1">Uncharacterized protein</fullName>
    </submittedName>
</protein>
<evidence type="ECO:0000313" key="1">
    <source>
        <dbReference type="Ensembl" id="ENSMSIP00000036800.1"/>
    </source>
</evidence>
<dbReference type="GeneTree" id="ENSGT00910000146657"/>
<organism evidence="1 2">
    <name type="scientific">Mus spicilegus</name>
    <name type="common">Mound-building mouse</name>
    <dbReference type="NCBI Taxonomy" id="10103"/>
    <lineage>
        <taxon>Eukaryota</taxon>
        <taxon>Metazoa</taxon>
        <taxon>Chordata</taxon>
        <taxon>Craniata</taxon>
        <taxon>Vertebrata</taxon>
        <taxon>Euteleostomi</taxon>
        <taxon>Mammalia</taxon>
        <taxon>Eutheria</taxon>
        <taxon>Euarchontoglires</taxon>
        <taxon>Glires</taxon>
        <taxon>Rodentia</taxon>
        <taxon>Myomorpha</taxon>
        <taxon>Muroidea</taxon>
        <taxon>Muridae</taxon>
        <taxon>Murinae</taxon>
        <taxon>Mus</taxon>
        <taxon>Mus</taxon>
    </lineage>
</organism>
<reference evidence="1" key="2">
    <citation type="submission" date="2025-09" db="UniProtKB">
        <authorList>
            <consortium name="Ensembl"/>
        </authorList>
    </citation>
    <scope>IDENTIFICATION</scope>
</reference>
<sequence>MDFSNRTRKALQPCMALRSHASVYAHCPVVTCALLHTACCCCRAVCGDWGWQHLPGKAGCHHGTPEKKNTSHHWLISKESDSIF</sequence>
<dbReference type="AlphaFoldDB" id="A0A8C6IIA9"/>
<reference evidence="1" key="1">
    <citation type="submission" date="2025-08" db="UniProtKB">
        <authorList>
            <consortium name="Ensembl"/>
        </authorList>
    </citation>
    <scope>IDENTIFICATION</scope>
</reference>
<dbReference type="Ensembl" id="ENSMSIT00000046374.1">
    <property type="protein sequence ID" value="ENSMSIP00000036800.1"/>
    <property type="gene ID" value="ENSMSIG00000030631.1"/>
</dbReference>
<dbReference type="Proteomes" id="UP000694415">
    <property type="component" value="Unplaced"/>
</dbReference>